<keyword evidence="7 11" id="KW-0067">ATP-binding</keyword>
<dbReference type="InterPro" id="IPR008250">
    <property type="entry name" value="ATPase_P-typ_transduc_dom_A_sf"/>
</dbReference>
<evidence type="ECO:0000256" key="3">
    <source>
        <dbReference type="ARBA" id="ARBA00022448"/>
    </source>
</evidence>
<protein>
    <submittedName>
        <fullName evidence="13">Copper-translocating P-type ATPase</fullName>
    </submittedName>
</protein>
<evidence type="ECO:0000313" key="14">
    <source>
        <dbReference type="Proteomes" id="UP000178724"/>
    </source>
</evidence>
<dbReference type="InterPro" id="IPR059000">
    <property type="entry name" value="ATPase_P-type_domA"/>
</dbReference>
<dbReference type="Pfam" id="PF00702">
    <property type="entry name" value="Hydrolase"/>
    <property type="match status" value="1"/>
</dbReference>
<dbReference type="PROSITE" id="PS00154">
    <property type="entry name" value="ATPASE_E1_E2"/>
    <property type="match status" value="1"/>
</dbReference>
<dbReference type="Gene3D" id="3.40.50.1000">
    <property type="entry name" value="HAD superfamily/HAD-like"/>
    <property type="match status" value="1"/>
</dbReference>
<dbReference type="GO" id="GO:0016887">
    <property type="term" value="F:ATP hydrolysis activity"/>
    <property type="evidence" value="ECO:0007669"/>
    <property type="project" value="InterPro"/>
</dbReference>
<dbReference type="NCBIfam" id="TIGR01494">
    <property type="entry name" value="ATPase_P-type"/>
    <property type="match status" value="1"/>
</dbReference>
<dbReference type="CDD" id="cd00371">
    <property type="entry name" value="HMA"/>
    <property type="match status" value="2"/>
</dbReference>
<dbReference type="PRINTS" id="PR00119">
    <property type="entry name" value="CATATPASE"/>
</dbReference>
<comment type="subcellular location">
    <subcellularLocation>
        <location evidence="1">Cell membrane</location>
        <topology evidence="1">Multi-pass membrane protein</topology>
    </subcellularLocation>
</comment>
<dbReference type="GO" id="GO:0005524">
    <property type="term" value="F:ATP binding"/>
    <property type="evidence" value="ECO:0007669"/>
    <property type="project" value="UniProtKB-UniRule"/>
</dbReference>
<dbReference type="Gene3D" id="3.40.1110.10">
    <property type="entry name" value="Calcium-transporting ATPase, cytoplasmic domain N"/>
    <property type="match status" value="1"/>
</dbReference>
<dbReference type="SFLD" id="SFLDF00027">
    <property type="entry name" value="p-type_atpase"/>
    <property type="match status" value="1"/>
</dbReference>
<dbReference type="PANTHER" id="PTHR43520:SF8">
    <property type="entry name" value="P-TYPE CU(+) TRANSPORTER"/>
    <property type="match status" value="1"/>
</dbReference>
<dbReference type="SFLD" id="SFLDG00002">
    <property type="entry name" value="C1.7:_P-type_atpase_like"/>
    <property type="match status" value="1"/>
</dbReference>
<keyword evidence="9 11" id="KW-1133">Transmembrane helix</keyword>
<dbReference type="EMBL" id="METM01000005">
    <property type="protein sequence ID" value="OGB90707.1"/>
    <property type="molecule type" value="Genomic_DNA"/>
</dbReference>
<dbReference type="Gene3D" id="2.70.150.10">
    <property type="entry name" value="Calcium-transporting ATPase, cytoplasmic transduction domain A"/>
    <property type="match status" value="1"/>
</dbReference>
<sequence length="801" mass="86270">MDCAACVSAIENALKSFKGVISANVNFASEKATVEYDPAVTDVSAIEKVIKATGYSVIKGQGSKVKGREEILKLKVIGMDNPHCVGTVGGAVGSLPGIISKDLRVNERAEIKYDPSKVTPSEIKKVIEEEGYTPLEEEEVTLDVEKQAREKEIRNLWTRFLGSLILSLPLLYYMLMVVFGFPMPPFFMRHAAVIELLLATPIMFFGSIFFTRGILSLVKTRTANMDTLVAIGVGAAYLYSLFVSIAIWSGSAAYSVDNLYYEVAGILITFILLGKYLEAVAKGKTSEAIKKLIGLQAKTALVERDGREIEIRIEEVQIGDIVVVKPGGKVPVDGTITDGHSSVDESMVTGESIPVEKKLGDKVIGATINKTGSFKFRAEKIGKDTFLAQVIKFVEEAQGSKAPIQALADLISAYFVPAVVIIAITAFVVWLLAGQSFIFALTAAIAVMIIACPCAIGLATPTAVMIGTGLGAEHGILIKNAAALQKASELDIIVFDKTGTLTKGKPEVTDIVGEGGIIRFAAVAEKRSEHPLAEAILQKAEDAPEPEKFNSISGKGVEAIFKGETILFGNRKLMQDKNISFRDLENKIQELEGQGKTVMLLAKNNQLLGLVAVADTLKEFSKEAVKELRRLGREVIMITGDNRRTGEAIGRQVGIERVLAEVLPQEKAEKIKALQAEGKKVAMVGDGINDAPALAQADIGIAIGSGTDVAIETGEIILVKEDLRDVVTAIDLSAYSMRKIKQNLFWAFIYNIIGIPVAAGILYPFTGFLLNPIIAGAAMAFSSVSVVTNSLLMRRFKPRLL</sequence>
<dbReference type="InterPro" id="IPR023299">
    <property type="entry name" value="ATPase_P-typ_cyto_dom_N"/>
</dbReference>
<evidence type="ECO:0000256" key="11">
    <source>
        <dbReference type="RuleBase" id="RU362081"/>
    </source>
</evidence>
<organism evidence="13 14">
    <name type="scientific">candidate division WOR-1 bacterium RIFCSPHIGHO2_01_FULL_53_15</name>
    <dbReference type="NCBI Taxonomy" id="1802564"/>
    <lineage>
        <taxon>Bacteria</taxon>
        <taxon>Bacillati</taxon>
        <taxon>Saganbacteria</taxon>
    </lineage>
</organism>
<feature type="domain" description="HMA" evidence="12">
    <location>
        <begin position="70"/>
        <end position="135"/>
    </location>
</feature>
<evidence type="ECO:0000256" key="7">
    <source>
        <dbReference type="ARBA" id="ARBA00022840"/>
    </source>
</evidence>
<dbReference type="FunFam" id="3.40.50.1000:FF:000333">
    <property type="entry name" value="Copper-transporting ATPase 2"/>
    <property type="match status" value="1"/>
</dbReference>
<evidence type="ECO:0000256" key="1">
    <source>
        <dbReference type="ARBA" id="ARBA00004651"/>
    </source>
</evidence>
<evidence type="ECO:0000256" key="8">
    <source>
        <dbReference type="ARBA" id="ARBA00022967"/>
    </source>
</evidence>
<dbReference type="Pfam" id="PF00122">
    <property type="entry name" value="E1-E2_ATPase"/>
    <property type="match status" value="1"/>
</dbReference>
<evidence type="ECO:0000256" key="5">
    <source>
        <dbReference type="ARBA" id="ARBA00022723"/>
    </source>
</evidence>
<dbReference type="PROSITE" id="PS50846">
    <property type="entry name" value="HMA_2"/>
    <property type="match status" value="2"/>
</dbReference>
<keyword evidence="8" id="KW-1278">Translocase</keyword>
<keyword evidence="5 11" id="KW-0479">Metal-binding</keyword>
<dbReference type="FunFam" id="3.30.70.100:FF:000001">
    <property type="entry name" value="ATPase copper transporting beta"/>
    <property type="match status" value="1"/>
</dbReference>
<dbReference type="GO" id="GO:0055070">
    <property type="term" value="P:copper ion homeostasis"/>
    <property type="evidence" value="ECO:0007669"/>
    <property type="project" value="TreeGrafter"/>
</dbReference>
<gene>
    <name evidence="13" type="ORF">A2625_07260</name>
</gene>
<feature type="transmembrane region" description="Helical" evidence="11">
    <location>
        <begin position="769"/>
        <end position="792"/>
    </location>
</feature>
<feature type="domain" description="HMA" evidence="12">
    <location>
        <begin position="1"/>
        <end position="58"/>
    </location>
</feature>
<feature type="transmembrane region" description="Helical" evidence="11">
    <location>
        <begin position="411"/>
        <end position="432"/>
    </location>
</feature>
<dbReference type="InterPro" id="IPR001757">
    <property type="entry name" value="P_typ_ATPase"/>
</dbReference>
<feature type="transmembrane region" description="Helical" evidence="11">
    <location>
        <begin position="744"/>
        <end position="763"/>
    </location>
</feature>
<feature type="transmembrane region" description="Helical" evidence="11">
    <location>
        <begin position="156"/>
        <end position="181"/>
    </location>
</feature>
<dbReference type="GO" id="GO:0005886">
    <property type="term" value="C:plasma membrane"/>
    <property type="evidence" value="ECO:0007669"/>
    <property type="project" value="UniProtKB-SubCell"/>
</dbReference>
<dbReference type="InterPro" id="IPR027256">
    <property type="entry name" value="P-typ_ATPase_IB"/>
</dbReference>
<dbReference type="CDD" id="cd02094">
    <property type="entry name" value="P-type_ATPase_Cu-like"/>
    <property type="match status" value="1"/>
</dbReference>
<dbReference type="InterPro" id="IPR036163">
    <property type="entry name" value="HMA_dom_sf"/>
</dbReference>
<dbReference type="InterPro" id="IPR006121">
    <property type="entry name" value="HMA_dom"/>
</dbReference>
<dbReference type="InterPro" id="IPR044492">
    <property type="entry name" value="P_typ_ATPase_HD_dom"/>
</dbReference>
<feature type="transmembrane region" description="Helical" evidence="11">
    <location>
        <begin position="259"/>
        <end position="277"/>
    </location>
</feature>
<evidence type="ECO:0000256" key="4">
    <source>
        <dbReference type="ARBA" id="ARBA00022692"/>
    </source>
</evidence>
<dbReference type="InterPro" id="IPR018303">
    <property type="entry name" value="ATPase_P-typ_P_site"/>
</dbReference>
<dbReference type="InterPro" id="IPR023214">
    <property type="entry name" value="HAD_sf"/>
</dbReference>
<evidence type="ECO:0000259" key="12">
    <source>
        <dbReference type="PROSITE" id="PS50846"/>
    </source>
</evidence>
<reference evidence="13 14" key="1">
    <citation type="journal article" date="2016" name="Nat. Commun.">
        <title>Thousands of microbial genomes shed light on interconnected biogeochemical processes in an aquifer system.</title>
        <authorList>
            <person name="Anantharaman K."/>
            <person name="Brown C.T."/>
            <person name="Hug L.A."/>
            <person name="Sharon I."/>
            <person name="Castelle C.J."/>
            <person name="Probst A.J."/>
            <person name="Thomas B.C."/>
            <person name="Singh A."/>
            <person name="Wilkins M.J."/>
            <person name="Karaoz U."/>
            <person name="Brodie E.L."/>
            <person name="Williams K.H."/>
            <person name="Hubbard S.S."/>
            <person name="Banfield J.F."/>
        </authorList>
    </citation>
    <scope>NUCLEOTIDE SEQUENCE [LARGE SCALE GENOMIC DNA]</scope>
</reference>
<dbReference type="InterPro" id="IPR023298">
    <property type="entry name" value="ATPase_P-typ_TM_dom_sf"/>
</dbReference>
<name>A0A1F4Q4A2_UNCSA</name>
<dbReference type="Gene3D" id="3.30.70.100">
    <property type="match status" value="2"/>
</dbReference>
<dbReference type="GO" id="GO:0043682">
    <property type="term" value="F:P-type divalent copper transporter activity"/>
    <property type="evidence" value="ECO:0007669"/>
    <property type="project" value="TreeGrafter"/>
</dbReference>
<dbReference type="SFLD" id="SFLDS00003">
    <property type="entry name" value="Haloacid_Dehalogenase"/>
    <property type="match status" value="1"/>
</dbReference>
<comment type="caution">
    <text evidence="13">The sequence shown here is derived from an EMBL/GenBank/DDBJ whole genome shotgun (WGS) entry which is preliminary data.</text>
</comment>
<dbReference type="Proteomes" id="UP000178724">
    <property type="component" value="Unassembled WGS sequence"/>
</dbReference>
<dbReference type="AlphaFoldDB" id="A0A1F4Q4A2"/>
<feature type="transmembrane region" description="Helical" evidence="11">
    <location>
        <begin position="193"/>
        <end position="215"/>
    </location>
</feature>
<accession>A0A1F4Q4A2</accession>
<dbReference type="SUPFAM" id="SSF81653">
    <property type="entry name" value="Calcium ATPase, transduction domain A"/>
    <property type="match status" value="1"/>
</dbReference>
<dbReference type="GO" id="GO:0005507">
    <property type="term" value="F:copper ion binding"/>
    <property type="evidence" value="ECO:0007669"/>
    <property type="project" value="TreeGrafter"/>
</dbReference>
<evidence type="ECO:0000256" key="6">
    <source>
        <dbReference type="ARBA" id="ARBA00022741"/>
    </source>
</evidence>
<dbReference type="InterPro" id="IPR036412">
    <property type="entry name" value="HAD-like_sf"/>
</dbReference>
<dbReference type="NCBIfam" id="TIGR01525">
    <property type="entry name" value="ATPase-IB_hvy"/>
    <property type="match status" value="1"/>
</dbReference>
<evidence type="ECO:0000256" key="2">
    <source>
        <dbReference type="ARBA" id="ARBA00006024"/>
    </source>
</evidence>
<evidence type="ECO:0000256" key="9">
    <source>
        <dbReference type="ARBA" id="ARBA00022989"/>
    </source>
</evidence>
<dbReference type="SUPFAM" id="SSF56784">
    <property type="entry name" value="HAD-like"/>
    <property type="match status" value="1"/>
</dbReference>
<feature type="transmembrane region" description="Helical" evidence="11">
    <location>
        <begin position="438"/>
        <end position="459"/>
    </location>
</feature>
<dbReference type="Pfam" id="PF00403">
    <property type="entry name" value="HMA"/>
    <property type="match status" value="2"/>
</dbReference>
<keyword evidence="6 11" id="KW-0547">Nucleotide-binding</keyword>
<proteinExistence type="inferred from homology"/>
<keyword evidence="3" id="KW-0813">Transport</keyword>
<feature type="transmembrane region" description="Helical" evidence="11">
    <location>
        <begin position="227"/>
        <end position="247"/>
    </location>
</feature>
<dbReference type="SUPFAM" id="SSF55008">
    <property type="entry name" value="HMA, heavy metal-associated domain"/>
    <property type="match status" value="2"/>
</dbReference>
<dbReference type="PANTHER" id="PTHR43520">
    <property type="entry name" value="ATP7, ISOFORM B"/>
    <property type="match status" value="1"/>
</dbReference>
<keyword evidence="4 11" id="KW-0812">Transmembrane</keyword>
<evidence type="ECO:0000256" key="10">
    <source>
        <dbReference type="ARBA" id="ARBA00023136"/>
    </source>
</evidence>
<keyword evidence="10 11" id="KW-0472">Membrane</keyword>
<evidence type="ECO:0000313" key="13">
    <source>
        <dbReference type="EMBL" id="OGB90707.1"/>
    </source>
</evidence>
<keyword evidence="11" id="KW-1003">Cell membrane</keyword>
<comment type="similarity">
    <text evidence="2 11">Belongs to the cation transport ATPase (P-type) (TC 3.A.3) family. Type IB subfamily.</text>
</comment>
<dbReference type="FunFam" id="2.70.150.10:FF:000002">
    <property type="entry name" value="Copper-transporting ATPase 1, putative"/>
    <property type="match status" value="1"/>
</dbReference>
<dbReference type="PRINTS" id="PR00943">
    <property type="entry name" value="CUATPASE"/>
</dbReference>
<dbReference type="SUPFAM" id="SSF81665">
    <property type="entry name" value="Calcium ATPase, transmembrane domain M"/>
    <property type="match status" value="1"/>
</dbReference>
<dbReference type="NCBIfam" id="TIGR01511">
    <property type="entry name" value="ATPase-IB1_Cu"/>
    <property type="match status" value="1"/>
</dbReference>